<keyword evidence="2" id="KW-0143">Chaperone</keyword>
<feature type="domain" description="Radical SAM core" evidence="3">
    <location>
        <begin position="17"/>
        <end position="251"/>
    </location>
</feature>
<dbReference type="GO" id="GO:0006779">
    <property type="term" value="P:porphyrin-containing compound biosynthetic process"/>
    <property type="evidence" value="ECO:0007669"/>
    <property type="project" value="InterPro"/>
</dbReference>
<dbReference type="GO" id="GO:0051539">
    <property type="term" value="F:4 iron, 4 sulfur cluster binding"/>
    <property type="evidence" value="ECO:0007669"/>
    <property type="project" value="UniProtKB-UniRule"/>
</dbReference>
<dbReference type="EMBL" id="SJSA01000001">
    <property type="protein sequence ID" value="TGG39679.1"/>
    <property type="molecule type" value="Genomic_DNA"/>
</dbReference>
<dbReference type="PANTHER" id="PTHR13932:SF5">
    <property type="entry name" value="RADICAL S-ADENOSYL METHIONINE DOMAIN-CONTAINING PROTEIN 1, MITOCHONDRIAL"/>
    <property type="match status" value="1"/>
</dbReference>
<accession>A0A4Z0V3A9</accession>
<gene>
    <name evidence="4" type="primary">hemW</name>
    <name evidence="4" type="ORF">EZ315_02780</name>
</gene>
<keyword evidence="2" id="KW-0963">Cytoplasm</keyword>
<dbReference type="SFLD" id="SFLDS00029">
    <property type="entry name" value="Radical_SAM"/>
    <property type="match status" value="1"/>
</dbReference>
<dbReference type="Proteomes" id="UP000297635">
    <property type="component" value="Unassembled WGS sequence"/>
</dbReference>
<evidence type="ECO:0000313" key="5">
    <source>
        <dbReference type="Proteomes" id="UP000297635"/>
    </source>
</evidence>
<dbReference type="NCBIfam" id="TIGR00539">
    <property type="entry name" value="hemN_rel"/>
    <property type="match status" value="1"/>
</dbReference>
<dbReference type="GO" id="GO:0046872">
    <property type="term" value="F:metal ion binding"/>
    <property type="evidence" value="ECO:0007669"/>
    <property type="project" value="UniProtKB-UniRule"/>
</dbReference>
<dbReference type="PANTHER" id="PTHR13932">
    <property type="entry name" value="COPROPORPHYRINIGEN III OXIDASE"/>
    <property type="match status" value="1"/>
</dbReference>
<reference evidence="4 5" key="1">
    <citation type="submission" date="2019-02" db="EMBL/GenBank/DDBJ databases">
        <title>Isolation and identification of novel species under the genus Muribaculum.</title>
        <authorList>
            <person name="Miyake S."/>
            <person name="Ding Y."/>
            <person name="Low A."/>
            <person name="Soh M."/>
            <person name="Seedorf H."/>
        </authorList>
    </citation>
    <scope>NUCLEOTIDE SEQUENCE [LARGE SCALE GENOMIC DNA]</scope>
    <source>
        <strain evidence="4 5">TLL-A3</strain>
    </source>
</reference>
<dbReference type="GO" id="GO:0005737">
    <property type="term" value="C:cytoplasm"/>
    <property type="evidence" value="ECO:0007669"/>
    <property type="project" value="UniProtKB-SubCell"/>
</dbReference>
<keyword evidence="2" id="KW-0411">Iron-sulfur</keyword>
<keyword evidence="2" id="KW-0349">Heme</keyword>
<evidence type="ECO:0000256" key="1">
    <source>
        <dbReference type="ARBA" id="ARBA00006100"/>
    </source>
</evidence>
<dbReference type="SFLD" id="SFLDF00562">
    <property type="entry name" value="HemN-like__clustered_with_heat"/>
    <property type="match status" value="1"/>
</dbReference>
<dbReference type="GO" id="GO:0004109">
    <property type="term" value="F:coproporphyrinogen oxidase activity"/>
    <property type="evidence" value="ECO:0007669"/>
    <property type="project" value="InterPro"/>
</dbReference>
<protein>
    <recommendedName>
        <fullName evidence="2">Heme chaperone HemW</fullName>
    </recommendedName>
</protein>
<dbReference type="SUPFAM" id="SSF102114">
    <property type="entry name" value="Radical SAM enzymes"/>
    <property type="match status" value="1"/>
</dbReference>
<dbReference type="AlphaFoldDB" id="A0A4Z0V3A9"/>
<evidence type="ECO:0000256" key="2">
    <source>
        <dbReference type="RuleBase" id="RU364116"/>
    </source>
</evidence>
<keyword evidence="2" id="KW-0479">Metal-binding</keyword>
<comment type="subcellular location">
    <subcellularLocation>
        <location evidence="2">Cytoplasm</location>
    </subcellularLocation>
</comment>
<name>A0A4Z0V3A9_9BACT</name>
<dbReference type="SFLD" id="SFLDG01065">
    <property type="entry name" value="anaerobic_coproporphyrinogen-I"/>
    <property type="match status" value="1"/>
</dbReference>
<comment type="caution">
    <text evidence="4">The sequence shown here is derived from an EMBL/GenBank/DDBJ whole genome shotgun (WGS) entry which is preliminary data.</text>
</comment>
<dbReference type="InterPro" id="IPR004559">
    <property type="entry name" value="HemW-like"/>
</dbReference>
<organism evidence="4 5">
    <name type="scientific">Duncaniella freteri</name>
    <dbReference type="NCBI Taxonomy" id="2530391"/>
    <lineage>
        <taxon>Bacteria</taxon>
        <taxon>Pseudomonadati</taxon>
        <taxon>Bacteroidota</taxon>
        <taxon>Bacteroidia</taxon>
        <taxon>Bacteroidales</taxon>
        <taxon>Muribaculaceae</taxon>
        <taxon>Duncaniella</taxon>
    </lineage>
</organism>
<dbReference type="InterPro" id="IPR023404">
    <property type="entry name" value="rSAM_horseshoe"/>
</dbReference>
<comment type="function">
    <text evidence="2">Probably acts as a heme chaperone, transferring heme to an unknown acceptor. Binds one molecule of heme per monomer, possibly covalently. Binds 1 [4Fe-4S] cluster. The cluster is coordinated with 3 cysteines and an exchangeable S-adenosyl-L-methionine.</text>
</comment>
<keyword evidence="2" id="KW-0408">Iron</keyword>
<sequence>MLFLPFQDSVPPTVACNTPYQHRFLIMKVYIHVPFCHSKCAYCDFYSTPRNEMMEAYTDTVGKEWTSTGGNSVPDTIYIGGGTPSSLPLPLLDRLIAHITTTLPLREFTIEANPEDITSEWAEHIACHTAIDRVSMGIQTFDEDSLRFLGRRHTGAQAVKAIETLRNAGIRNLSCDLIYGLPGQTLEGWKSNIDKLISLHPEHISAYLLSFEPKTRLGVMLRKGTVEEATDELAERMYAYLCDATRAEGYCHYEISNFALPGHEAIHNSSYWDGSDYIGLGPGAHSMVNGVRWSNPSSLKGYIDSQGSGFRVIEDEDAKNRFNDVLITSLRTSRGLDPDMIPEEFRKEFEQVSSRLILSGNLIYTPQQRLVIPEDKWLTSNNILLDLIVV</sequence>
<comment type="similarity">
    <text evidence="1">Belongs to the anaerobic coproporphyrinogen-III oxidase family. HemW subfamily.</text>
</comment>
<dbReference type="InterPro" id="IPR006638">
    <property type="entry name" value="Elp3/MiaA/NifB-like_rSAM"/>
</dbReference>
<dbReference type="SMART" id="SM00729">
    <property type="entry name" value="Elp3"/>
    <property type="match status" value="1"/>
</dbReference>
<dbReference type="InterPro" id="IPR058240">
    <property type="entry name" value="rSAM_sf"/>
</dbReference>
<keyword evidence="2" id="KW-0004">4Fe-4S</keyword>
<evidence type="ECO:0000259" key="3">
    <source>
        <dbReference type="PROSITE" id="PS51918"/>
    </source>
</evidence>
<dbReference type="PROSITE" id="PS51918">
    <property type="entry name" value="RADICAL_SAM"/>
    <property type="match status" value="1"/>
</dbReference>
<proteinExistence type="inferred from homology"/>
<evidence type="ECO:0000313" key="4">
    <source>
        <dbReference type="EMBL" id="TGG39679.1"/>
    </source>
</evidence>
<keyword evidence="2" id="KW-0949">S-adenosyl-L-methionine</keyword>
<dbReference type="Gene3D" id="3.80.30.20">
    <property type="entry name" value="tm_1862 like domain"/>
    <property type="match status" value="1"/>
</dbReference>
<dbReference type="InterPro" id="IPR007197">
    <property type="entry name" value="rSAM"/>
</dbReference>
<dbReference type="InterPro" id="IPR034505">
    <property type="entry name" value="Coproporphyrinogen-III_oxidase"/>
</dbReference>
<keyword evidence="5" id="KW-1185">Reference proteome</keyword>
<dbReference type="CDD" id="cd01335">
    <property type="entry name" value="Radical_SAM"/>
    <property type="match status" value="1"/>
</dbReference>
<dbReference type="Pfam" id="PF04055">
    <property type="entry name" value="Radical_SAM"/>
    <property type="match status" value="1"/>
</dbReference>